<dbReference type="Gene3D" id="3.50.50.60">
    <property type="entry name" value="FAD/NAD(P)-binding domain"/>
    <property type="match status" value="2"/>
</dbReference>
<sequence length="549" mass="59515">MNPSPKRVVVIGGGVAGLATAALLAADGHTVDLVEKNADLGGRAGSWERDGFRFDTGPSWWLMPQVFDHFFGLLGTSTDAQIDLVHLDPGYRVFFEDHPDSVDVRGGAEPNRAMFDAIEPGAGAALRSYLDSAREAYAIAVERFLYTNFDQPAAFLSPEVIRHARTLAVLLGQSLEGFVAARFTDRRLRQILGYPAVFLGSSPERAPAMYHLMSWLDLEDGVRYPDGGFSRLVDALVRLAEQHGARLHTSSEATAILTRPHLGRKLSRRRHEVTGVRVRTVDASQRTIDASQRTIDASQRTVDGSERTIDADVVIGAADLHHIETRLLSPALQTFPQRWWDRRVSGPGAVLVFLGVRGALPELGHHSLFFTADWKSNFDAIFETPTAIPDPASLYVCRPSATDSSVAPEGHENLFILVPVPPDPALGRGGIDGQGDPSVEQTADRAIELVAKWADIPDLADRVVVRRTTGPGDFVTDLNSWSGGALGPAHTLRQSAFLRATNRSRKVEGLFYAGGATRPGIGLPMCLISAELIRKRLRGDHSPGPSSAG</sequence>
<keyword evidence="5" id="KW-0732">Signal</keyword>
<dbReference type="EMBL" id="BAHC01000217">
    <property type="protein sequence ID" value="GAB93399.1"/>
    <property type="molecule type" value="Genomic_DNA"/>
</dbReference>
<feature type="domain" description="Amine oxidase" evidence="6">
    <location>
        <begin position="15"/>
        <end position="530"/>
    </location>
</feature>
<gene>
    <name evidence="7" type="ORF">GORHZ_217_00270</name>
</gene>
<proteinExistence type="inferred from homology"/>
<organism evidence="7 8">
    <name type="scientific">Gordonia rhizosphera NBRC 16068</name>
    <dbReference type="NCBI Taxonomy" id="1108045"/>
    <lineage>
        <taxon>Bacteria</taxon>
        <taxon>Bacillati</taxon>
        <taxon>Actinomycetota</taxon>
        <taxon>Actinomycetes</taxon>
        <taxon>Mycobacteriales</taxon>
        <taxon>Gordoniaceae</taxon>
        <taxon>Gordonia</taxon>
    </lineage>
</organism>
<dbReference type="RefSeq" id="WP_006338512.1">
    <property type="nucleotide sequence ID" value="NZ_BAHC01000217.1"/>
</dbReference>
<evidence type="ECO:0000256" key="5">
    <source>
        <dbReference type="SAM" id="SignalP"/>
    </source>
</evidence>
<feature type="chain" id="PRO_5038418940" evidence="5">
    <location>
        <begin position="22"/>
        <end position="549"/>
    </location>
</feature>
<dbReference type="InterPro" id="IPR036188">
    <property type="entry name" value="FAD/NAD-bd_sf"/>
</dbReference>
<comment type="similarity">
    <text evidence="4">Belongs to the carotenoid/retinoid oxidoreductase family.</text>
</comment>
<dbReference type="Pfam" id="PF01593">
    <property type="entry name" value="Amino_oxidase"/>
    <property type="match status" value="1"/>
</dbReference>
<protein>
    <submittedName>
        <fullName evidence="7">Putative phytoene dehydrogenase</fullName>
    </submittedName>
</protein>
<reference evidence="7 8" key="1">
    <citation type="submission" date="2012-08" db="EMBL/GenBank/DDBJ databases">
        <title>Whole genome shotgun sequence of Gordonia rhizosphera NBRC 16068.</title>
        <authorList>
            <person name="Takarada H."/>
            <person name="Isaki S."/>
            <person name="Hosoyama A."/>
            <person name="Tsuchikane K."/>
            <person name="Katsumata H."/>
            <person name="Baba S."/>
            <person name="Ohji S."/>
            <person name="Yamazaki S."/>
            <person name="Fujita N."/>
        </authorList>
    </citation>
    <scope>NUCLEOTIDE SEQUENCE [LARGE SCALE GENOMIC DNA]</scope>
    <source>
        <strain evidence="7 8">NBRC 16068</strain>
    </source>
</reference>
<dbReference type="GO" id="GO:0016117">
    <property type="term" value="P:carotenoid biosynthetic process"/>
    <property type="evidence" value="ECO:0007669"/>
    <property type="project" value="UniProtKB-KW"/>
</dbReference>
<feature type="signal peptide" evidence="5">
    <location>
        <begin position="1"/>
        <end position="21"/>
    </location>
</feature>
<comment type="caution">
    <text evidence="7">The sequence shown here is derived from an EMBL/GenBank/DDBJ whole genome shotgun (WGS) entry which is preliminary data.</text>
</comment>
<dbReference type="AlphaFoldDB" id="K6X3N0"/>
<evidence type="ECO:0000256" key="4">
    <source>
        <dbReference type="RuleBase" id="RU362075"/>
    </source>
</evidence>
<keyword evidence="8" id="KW-1185">Reference proteome</keyword>
<evidence type="ECO:0000256" key="1">
    <source>
        <dbReference type="ARBA" id="ARBA00004829"/>
    </source>
</evidence>
<name>K6X3N0_9ACTN</name>
<dbReference type="PANTHER" id="PTHR43734">
    <property type="entry name" value="PHYTOENE DESATURASE"/>
    <property type="match status" value="1"/>
</dbReference>
<dbReference type="PANTHER" id="PTHR43734:SF1">
    <property type="entry name" value="PHYTOENE DESATURASE"/>
    <property type="match status" value="1"/>
</dbReference>
<dbReference type="GO" id="GO:0016491">
    <property type="term" value="F:oxidoreductase activity"/>
    <property type="evidence" value="ECO:0007669"/>
    <property type="project" value="UniProtKB-KW"/>
</dbReference>
<evidence type="ECO:0000313" key="8">
    <source>
        <dbReference type="Proteomes" id="UP000008363"/>
    </source>
</evidence>
<dbReference type="InterPro" id="IPR014105">
    <property type="entry name" value="Carotenoid/retinoid_OxRdtase"/>
</dbReference>
<evidence type="ECO:0000259" key="6">
    <source>
        <dbReference type="Pfam" id="PF01593"/>
    </source>
</evidence>
<dbReference type="NCBIfam" id="TIGR02734">
    <property type="entry name" value="crtI_fam"/>
    <property type="match status" value="1"/>
</dbReference>
<evidence type="ECO:0000313" key="7">
    <source>
        <dbReference type="EMBL" id="GAB93399.1"/>
    </source>
</evidence>
<dbReference type="OrthoDB" id="9774675at2"/>
<evidence type="ECO:0000256" key="3">
    <source>
        <dbReference type="ARBA" id="ARBA00023002"/>
    </source>
</evidence>
<comment type="pathway">
    <text evidence="1 4">Carotenoid biosynthesis.</text>
</comment>
<keyword evidence="3 4" id="KW-0560">Oxidoreductase</keyword>
<dbReference type="STRING" id="1108045.GORHZ_217_00270"/>
<dbReference type="Proteomes" id="UP000008363">
    <property type="component" value="Unassembled WGS sequence"/>
</dbReference>
<dbReference type="InterPro" id="IPR002937">
    <property type="entry name" value="Amino_oxidase"/>
</dbReference>
<keyword evidence="2 4" id="KW-0125">Carotenoid biosynthesis</keyword>
<evidence type="ECO:0000256" key="2">
    <source>
        <dbReference type="ARBA" id="ARBA00022746"/>
    </source>
</evidence>
<dbReference type="SUPFAM" id="SSF51905">
    <property type="entry name" value="FAD/NAD(P)-binding domain"/>
    <property type="match status" value="1"/>
</dbReference>
<dbReference type="eggNOG" id="COG1233">
    <property type="taxonomic scope" value="Bacteria"/>
</dbReference>
<accession>K6X3N0</accession>